<dbReference type="EMBL" id="JAQMWT010000314">
    <property type="protein sequence ID" value="KAJ8605598.1"/>
    <property type="molecule type" value="Genomic_DNA"/>
</dbReference>
<feature type="domain" description="Methyltransferase type 11" evidence="4">
    <location>
        <begin position="53"/>
        <end position="148"/>
    </location>
</feature>
<reference evidence="5" key="1">
    <citation type="submission" date="2023-01" db="EMBL/GenBank/DDBJ databases">
        <title>Metagenome sequencing of chrysophaentin producing Chrysophaeum taylorii.</title>
        <authorList>
            <person name="Davison J."/>
            <person name="Bewley C."/>
        </authorList>
    </citation>
    <scope>NUCLEOTIDE SEQUENCE</scope>
    <source>
        <strain evidence="5">NIES-1699</strain>
    </source>
</reference>
<keyword evidence="3" id="KW-0808">Transferase</keyword>
<organism evidence="5 6">
    <name type="scientific">Chrysophaeum taylorii</name>
    <dbReference type="NCBI Taxonomy" id="2483200"/>
    <lineage>
        <taxon>Eukaryota</taxon>
        <taxon>Sar</taxon>
        <taxon>Stramenopiles</taxon>
        <taxon>Ochrophyta</taxon>
        <taxon>Pelagophyceae</taxon>
        <taxon>Pelagomonadales</taxon>
        <taxon>Pelagomonadaceae</taxon>
        <taxon>Chrysophaeum</taxon>
    </lineage>
</organism>
<evidence type="ECO:0000313" key="6">
    <source>
        <dbReference type="Proteomes" id="UP001230188"/>
    </source>
</evidence>
<evidence type="ECO:0000259" key="4">
    <source>
        <dbReference type="Pfam" id="PF08241"/>
    </source>
</evidence>
<keyword evidence="2" id="KW-0489">Methyltransferase</keyword>
<proteinExistence type="inferred from homology"/>
<name>A0AAD7UIH8_9STRA</name>
<evidence type="ECO:0000313" key="5">
    <source>
        <dbReference type="EMBL" id="KAJ8605598.1"/>
    </source>
</evidence>
<dbReference type="AlphaFoldDB" id="A0AAD7UIH8"/>
<evidence type="ECO:0000256" key="1">
    <source>
        <dbReference type="ARBA" id="ARBA00008361"/>
    </source>
</evidence>
<dbReference type="PANTHER" id="PTHR12176">
    <property type="entry name" value="SAM-DEPENDENT METHYLTRANSFERASE SUPERFAMILY PROTEIN"/>
    <property type="match status" value="1"/>
</dbReference>
<dbReference type="InterPro" id="IPR013216">
    <property type="entry name" value="Methyltransf_11"/>
</dbReference>
<dbReference type="Proteomes" id="UP001230188">
    <property type="component" value="Unassembled WGS sequence"/>
</dbReference>
<dbReference type="InterPro" id="IPR051419">
    <property type="entry name" value="Lys/N-term_MeTrsfase_sf"/>
</dbReference>
<dbReference type="SUPFAM" id="SSF53335">
    <property type="entry name" value="S-adenosyl-L-methionine-dependent methyltransferases"/>
    <property type="match status" value="1"/>
</dbReference>
<gene>
    <name evidence="5" type="ORF">CTAYLR_000040</name>
</gene>
<protein>
    <recommendedName>
        <fullName evidence="4">Methyltransferase type 11 domain-containing protein</fullName>
    </recommendedName>
</protein>
<comment type="similarity">
    <text evidence="1">Belongs to the methyltransferase superfamily.</text>
</comment>
<evidence type="ECO:0000256" key="2">
    <source>
        <dbReference type="ARBA" id="ARBA00022603"/>
    </source>
</evidence>
<keyword evidence="6" id="KW-1185">Reference proteome</keyword>
<accession>A0AAD7UIH8</accession>
<dbReference type="InterPro" id="IPR029063">
    <property type="entry name" value="SAM-dependent_MTases_sf"/>
</dbReference>
<sequence length="324" mass="35947">MLPRSEDEFGEREYWERFYRARDDEPFEWYVPAKQCAELVANALPEEAGLVVNLGCGTCGWPQYFDKATVWSVDTSEEAVKRAVGNRHVVKLDDALELATVADGSASLVVDKGLIDALHARDDDSARASITRLAATVRRVLKPNGAFLVISLLEPHIRSLIEVTFDGVDVEPARVADSASSLVPFAVLVSGCGLRYRHRPVDTFRDLWDKVDADSKRRLVAVSLRLGGCGGDEDSLRRLRDRLAALDLPLLNWQDLPKLHDLAFGLKDIRATALLDADAVCPIDFRDEIALALDARDDDDDSDDDNPRVVVEILETHFGFAGRH</sequence>
<evidence type="ECO:0000256" key="3">
    <source>
        <dbReference type="ARBA" id="ARBA00022679"/>
    </source>
</evidence>
<dbReference type="GO" id="GO:0032259">
    <property type="term" value="P:methylation"/>
    <property type="evidence" value="ECO:0007669"/>
    <property type="project" value="UniProtKB-KW"/>
</dbReference>
<dbReference type="CDD" id="cd02440">
    <property type="entry name" value="AdoMet_MTases"/>
    <property type="match status" value="1"/>
</dbReference>
<comment type="caution">
    <text evidence="5">The sequence shown here is derived from an EMBL/GenBank/DDBJ whole genome shotgun (WGS) entry which is preliminary data.</text>
</comment>
<dbReference type="Pfam" id="PF08241">
    <property type="entry name" value="Methyltransf_11"/>
    <property type="match status" value="1"/>
</dbReference>
<dbReference type="Gene3D" id="3.40.50.150">
    <property type="entry name" value="Vaccinia Virus protein VP39"/>
    <property type="match status" value="1"/>
</dbReference>
<dbReference type="GO" id="GO:0008757">
    <property type="term" value="F:S-adenosylmethionine-dependent methyltransferase activity"/>
    <property type="evidence" value="ECO:0007669"/>
    <property type="project" value="InterPro"/>
</dbReference>